<keyword evidence="6 7" id="KW-0539">Nucleus</keyword>
<evidence type="ECO:0000256" key="6">
    <source>
        <dbReference type="ARBA" id="ARBA00023242"/>
    </source>
</evidence>
<sequence>MLPGGGNINLSGGDASDLEKRQIRQNYRSLIEELNANKEDLINPSSDALDAQLSKAELYSKPVFGSTNIRTREAALDSYALNLISGLGKQKAQALNTEFIRFQPLEYTDKLKNSLGSEHLESLDGERMVVSRSGWITMGQECSYLFARFTPLHLLYGSFDPGVVKMHKHINRRPRDKENSSEKATVPKQISKFGDIEKNEATTEEVERVLKCLRDNHSVEGKEPICYFRFVVNPDSFGQTVENIFHVSFLVRDGLAKVYLDRDNLPVIEPVSLEENKTQESTKRTRQCVISISPAEWRAIKKTFDLRTAMIPSRTPHETNRSQMTAAIIPSPTTSSTTKTSSSSATGRSRR</sequence>
<name>A0A0L8G7M8_OCTBM</name>
<proteinExistence type="inferred from homology"/>
<dbReference type="InterPro" id="IPR027786">
    <property type="entry name" value="Nse4/EID"/>
</dbReference>
<gene>
    <name evidence="10" type="ORF">OCBIM_22038694mg</name>
</gene>
<dbReference type="GO" id="GO:0005634">
    <property type="term" value="C:nucleus"/>
    <property type="evidence" value="ECO:0007669"/>
    <property type="project" value="UniProtKB-SubCell"/>
</dbReference>
<dbReference type="OrthoDB" id="361242at2759"/>
<protein>
    <recommendedName>
        <fullName evidence="7">Non-structural maintenance of chromosomes element 4</fullName>
    </recommendedName>
</protein>
<evidence type="ECO:0000256" key="8">
    <source>
        <dbReference type="SAM" id="MobiDB-lite"/>
    </source>
</evidence>
<dbReference type="Pfam" id="PF08743">
    <property type="entry name" value="Nse4_C"/>
    <property type="match status" value="1"/>
</dbReference>
<organism evidence="10">
    <name type="scientific">Octopus bimaculoides</name>
    <name type="common">California two-spotted octopus</name>
    <dbReference type="NCBI Taxonomy" id="37653"/>
    <lineage>
        <taxon>Eukaryota</taxon>
        <taxon>Metazoa</taxon>
        <taxon>Spiralia</taxon>
        <taxon>Lophotrochozoa</taxon>
        <taxon>Mollusca</taxon>
        <taxon>Cephalopoda</taxon>
        <taxon>Coleoidea</taxon>
        <taxon>Octopodiformes</taxon>
        <taxon>Octopoda</taxon>
        <taxon>Incirrata</taxon>
        <taxon>Octopodidae</taxon>
        <taxon>Octopus</taxon>
    </lineage>
</organism>
<keyword evidence="3 7" id="KW-0227">DNA damage</keyword>
<comment type="subcellular location">
    <subcellularLocation>
        <location evidence="1 7">Nucleus</location>
    </subcellularLocation>
</comment>
<dbReference type="EMBL" id="KQ423444">
    <property type="protein sequence ID" value="KOF72888.1"/>
    <property type="molecule type" value="Genomic_DNA"/>
</dbReference>
<evidence type="ECO:0000313" key="10">
    <source>
        <dbReference type="EMBL" id="KOF72888.1"/>
    </source>
</evidence>
<dbReference type="STRING" id="37653.A0A0L8G7M8"/>
<reference evidence="10" key="1">
    <citation type="submission" date="2015-07" db="EMBL/GenBank/DDBJ databases">
        <title>MeaNS - Measles Nucleotide Surveillance Program.</title>
        <authorList>
            <person name="Tran T."/>
            <person name="Druce J."/>
        </authorList>
    </citation>
    <scope>NUCLEOTIDE SEQUENCE</scope>
    <source>
        <strain evidence="10">UCB-OBI-ISO-001</strain>
        <tissue evidence="10">Gonad</tissue>
    </source>
</reference>
<evidence type="ECO:0000259" key="9">
    <source>
        <dbReference type="Pfam" id="PF08743"/>
    </source>
</evidence>
<comment type="function">
    <text evidence="7">Component of the SMC5-SMC6 complex, that promotes sister chromatid alignment after DNA damage and facilitates double-stranded DNA breaks (DSBs) repair via homologous recombination between sister chromatids.</text>
</comment>
<keyword evidence="5 7" id="KW-0234">DNA repair</keyword>
<keyword evidence="4 7" id="KW-0233">DNA recombination</keyword>
<dbReference type="GO" id="GO:0006281">
    <property type="term" value="P:DNA repair"/>
    <property type="evidence" value="ECO:0007669"/>
    <property type="project" value="UniProtKB-UniRule"/>
</dbReference>
<feature type="region of interest" description="Disordered" evidence="8">
    <location>
        <begin position="312"/>
        <end position="351"/>
    </location>
</feature>
<evidence type="ECO:0000256" key="1">
    <source>
        <dbReference type="ARBA" id="ARBA00004123"/>
    </source>
</evidence>
<feature type="domain" description="Non-structural maintenance of chromosome element 4 C-terminal" evidence="9">
    <location>
        <begin position="224"/>
        <end position="311"/>
    </location>
</feature>
<comment type="similarity">
    <text evidence="2 7">Belongs to the NSE4 family.</text>
</comment>
<evidence type="ECO:0000256" key="5">
    <source>
        <dbReference type="ARBA" id="ARBA00023204"/>
    </source>
</evidence>
<comment type="subunit">
    <text evidence="7">Component of the SMC5-SMC6 complex.</text>
</comment>
<evidence type="ECO:0000256" key="3">
    <source>
        <dbReference type="ARBA" id="ARBA00022763"/>
    </source>
</evidence>
<evidence type="ECO:0000256" key="2">
    <source>
        <dbReference type="ARBA" id="ARBA00008997"/>
    </source>
</evidence>
<evidence type="ECO:0000256" key="7">
    <source>
        <dbReference type="RuleBase" id="RU365071"/>
    </source>
</evidence>
<feature type="compositionally biased region" description="Low complexity" evidence="8">
    <location>
        <begin position="325"/>
        <end position="351"/>
    </location>
</feature>
<dbReference type="PANTHER" id="PTHR16140:SF0">
    <property type="entry name" value="NON-STRUCTURAL MAINTENANCE OF CHROMOSOMES ELEMENT 4"/>
    <property type="match status" value="1"/>
</dbReference>
<dbReference type="GO" id="GO:0006310">
    <property type="term" value="P:DNA recombination"/>
    <property type="evidence" value="ECO:0007669"/>
    <property type="project" value="UniProtKB-UniRule"/>
</dbReference>
<dbReference type="AlphaFoldDB" id="A0A0L8G7M8"/>
<dbReference type="PANTHER" id="PTHR16140">
    <property type="entry name" value="NON-STRUCTURAL MAINTENANCE OF CHROMOSOMES ELEMENT 4"/>
    <property type="match status" value="1"/>
</dbReference>
<accession>A0A0L8G7M8</accession>
<dbReference type="GO" id="GO:0030915">
    <property type="term" value="C:Smc5-Smc6 complex"/>
    <property type="evidence" value="ECO:0007669"/>
    <property type="project" value="UniProtKB-UniRule"/>
</dbReference>
<evidence type="ECO:0000256" key="4">
    <source>
        <dbReference type="ARBA" id="ARBA00023172"/>
    </source>
</evidence>
<dbReference type="InterPro" id="IPR014854">
    <property type="entry name" value="Nse4_C"/>
</dbReference>